<reference evidence="9 10" key="1">
    <citation type="submission" date="2018-01" db="EMBL/GenBank/DDBJ databases">
        <title>Complete genome sequence of Bacteriovorax stolpii DSM12778.</title>
        <authorList>
            <person name="Tang B."/>
            <person name="Chang J."/>
        </authorList>
    </citation>
    <scope>NUCLEOTIDE SEQUENCE [LARGE SCALE GENOMIC DNA]</scope>
    <source>
        <strain evidence="9 10">DSM 12778</strain>
    </source>
</reference>
<dbReference type="Proteomes" id="UP000235584">
    <property type="component" value="Chromosome"/>
</dbReference>
<comment type="function">
    <text evidence="2 8">Catalyzes a trans-dehydration via an enolate intermediate.</text>
</comment>
<dbReference type="InterPro" id="IPR018509">
    <property type="entry name" value="DHquinase_II_CS"/>
</dbReference>
<feature type="binding site" evidence="8">
    <location>
        <position position="86"/>
    </location>
    <ligand>
        <name>substrate</name>
    </ligand>
</feature>
<dbReference type="EMBL" id="CP025704">
    <property type="protein sequence ID" value="AUN96650.1"/>
    <property type="molecule type" value="Genomic_DNA"/>
</dbReference>
<dbReference type="UniPathway" id="UPA00053">
    <property type="reaction ID" value="UER00086"/>
</dbReference>
<feature type="active site" description="Proton acceptor" evidence="8">
    <location>
        <position position="28"/>
    </location>
</feature>
<dbReference type="PROSITE" id="PS01029">
    <property type="entry name" value="DEHYDROQUINASE_II"/>
    <property type="match status" value="1"/>
</dbReference>
<dbReference type="PIRSF" id="PIRSF001399">
    <property type="entry name" value="DHquinase_II"/>
    <property type="match status" value="1"/>
</dbReference>
<evidence type="ECO:0000256" key="7">
    <source>
        <dbReference type="ARBA" id="ARBA00023239"/>
    </source>
</evidence>
<feature type="binding site" evidence="8">
    <location>
        <position position="93"/>
    </location>
    <ligand>
        <name>substrate</name>
    </ligand>
</feature>
<evidence type="ECO:0000256" key="6">
    <source>
        <dbReference type="ARBA" id="ARBA00012060"/>
    </source>
</evidence>
<evidence type="ECO:0000256" key="5">
    <source>
        <dbReference type="ARBA" id="ARBA00011193"/>
    </source>
</evidence>
<keyword evidence="7 8" id="KW-0456">Lyase</keyword>
<dbReference type="PANTHER" id="PTHR21272:SF3">
    <property type="entry name" value="CATABOLIC 3-DEHYDROQUINASE"/>
    <property type="match status" value="1"/>
</dbReference>
<keyword evidence="10" id="KW-1185">Reference proteome</keyword>
<dbReference type="GO" id="GO:0009423">
    <property type="term" value="P:chorismate biosynthetic process"/>
    <property type="evidence" value="ECO:0007669"/>
    <property type="project" value="UniProtKB-UniRule"/>
</dbReference>
<dbReference type="InterPro" id="IPR001874">
    <property type="entry name" value="DHquinase_II"/>
</dbReference>
<feature type="site" description="Transition state stabilizer" evidence="8">
    <location>
        <position position="23"/>
    </location>
</feature>
<accession>A0A2K9NMB1</accession>
<dbReference type="Pfam" id="PF01220">
    <property type="entry name" value="DHquinase_II"/>
    <property type="match status" value="1"/>
</dbReference>
<dbReference type="GO" id="GO:0003855">
    <property type="term" value="F:3-dehydroquinate dehydratase activity"/>
    <property type="evidence" value="ECO:0007669"/>
    <property type="project" value="UniProtKB-UniRule"/>
</dbReference>
<protein>
    <recommendedName>
        <fullName evidence="6 8">3-dehydroquinate dehydratase</fullName>
        <shortName evidence="8">3-dehydroquinase</shortName>
        <ecNumber evidence="6 8">4.2.1.10</ecNumber>
    </recommendedName>
    <alternativeName>
        <fullName evidence="8">Type II DHQase</fullName>
    </alternativeName>
</protein>
<proteinExistence type="inferred from homology"/>
<dbReference type="Gene3D" id="3.40.50.9100">
    <property type="entry name" value="Dehydroquinase, class II"/>
    <property type="match status" value="1"/>
</dbReference>
<gene>
    <name evidence="8" type="primary">aroQ</name>
    <name evidence="9" type="ORF">C0V70_00710</name>
</gene>
<comment type="pathway">
    <text evidence="3 8">Metabolic intermediate biosynthesis; chorismate biosynthesis; chorismate from D-erythrose 4-phosphate and phosphoenolpyruvate: step 3/7.</text>
</comment>
<dbReference type="GO" id="GO:0008652">
    <property type="term" value="P:amino acid biosynthetic process"/>
    <property type="evidence" value="ECO:0007669"/>
    <property type="project" value="UniProtKB-KW"/>
</dbReference>
<dbReference type="HAMAP" id="MF_00169">
    <property type="entry name" value="AroQ"/>
    <property type="match status" value="1"/>
</dbReference>
<keyword evidence="8" id="KW-0057">Aromatic amino acid biosynthesis</keyword>
<evidence type="ECO:0000256" key="3">
    <source>
        <dbReference type="ARBA" id="ARBA00004902"/>
    </source>
</evidence>
<dbReference type="CDD" id="cd00466">
    <property type="entry name" value="DHQase_II"/>
    <property type="match status" value="1"/>
</dbReference>
<dbReference type="OrthoDB" id="9790793at2"/>
<organism evidence="9 10">
    <name type="scientific">Bacteriovorax stolpii</name>
    <name type="common">Bdellovibrio stolpii</name>
    <dbReference type="NCBI Taxonomy" id="960"/>
    <lineage>
        <taxon>Bacteria</taxon>
        <taxon>Pseudomonadati</taxon>
        <taxon>Bdellovibrionota</taxon>
        <taxon>Bacteriovoracia</taxon>
        <taxon>Bacteriovoracales</taxon>
        <taxon>Bacteriovoracaceae</taxon>
        <taxon>Bacteriovorax</taxon>
    </lineage>
</organism>
<dbReference type="NCBIfam" id="NF003807">
    <property type="entry name" value="PRK05395.1-4"/>
    <property type="match status" value="1"/>
</dbReference>
<evidence type="ECO:0000313" key="9">
    <source>
        <dbReference type="EMBL" id="AUN96650.1"/>
    </source>
</evidence>
<dbReference type="GO" id="GO:0009073">
    <property type="term" value="P:aromatic amino acid family biosynthetic process"/>
    <property type="evidence" value="ECO:0007669"/>
    <property type="project" value="UniProtKB-KW"/>
</dbReference>
<sequence length="147" mass="16625">MNQTKNSEFLIINGPNLNMLGTREPEIYGSLTLAEIKNYTEKSLEQDNVKLEWYQSNIEGEIVTKIQEASQKNYKALIINPGAYSHTSVAIFDALCLMKCPVIEVHISNTHRREEFRQTKLTAKASTIIMEGLGKIAYLTAVKSQLF</sequence>
<comment type="catalytic activity">
    <reaction evidence="1 8">
        <text>3-dehydroquinate = 3-dehydroshikimate + H2O</text>
        <dbReference type="Rhea" id="RHEA:21096"/>
        <dbReference type="ChEBI" id="CHEBI:15377"/>
        <dbReference type="ChEBI" id="CHEBI:16630"/>
        <dbReference type="ChEBI" id="CHEBI:32364"/>
        <dbReference type="EC" id="4.2.1.10"/>
    </reaction>
</comment>
<dbReference type="NCBIfam" id="NF003805">
    <property type="entry name" value="PRK05395.1-2"/>
    <property type="match status" value="1"/>
</dbReference>
<comment type="similarity">
    <text evidence="4 8">Belongs to the type-II 3-dehydroquinase family.</text>
</comment>
<feature type="binding site" evidence="8">
    <location>
        <position position="80"/>
    </location>
    <ligand>
        <name>substrate</name>
    </ligand>
</feature>
<comment type="subunit">
    <text evidence="5 8">Homododecamer.</text>
</comment>
<keyword evidence="8" id="KW-0028">Amino-acid biosynthesis</keyword>
<dbReference type="InterPro" id="IPR036441">
    <property type="entry name" value="DHquinase_II_sf"/>
</dbReference>
<dbReference type="AlphaFoldDB" id="A0A2K9NMB1"/>
<name>A0A2K9NMB1_BACTC</name>
<evidence type="ECO:0000313" key="10">
    <source>
        <dbReference type="Proteomes" id="UP000235584"/>
    </source>
</evidence>
<dbReference type="RefSeq" id="WP_102241945.1">
    <property type="nucleotide sequence ID" value="NZ_CP025704.1"/>
</dbReference>
<feature type="binding site" evidence="8">
    <location>
        <begin position="107"/>
        <end position="108"/>
    </location>
    <ligand>
        <name>substrate</name>
    </ligand>
</feature>
<evidence type="ECO:0000256" key="8">
    <source>
        <dbReference type="HAMAP-Rule" id="MF_00169"/>
    </source>
</evidence>
<dbReference type="PANTHER" id="PTHR21272">
    <property type="entry name" value="CATABOLIC 3-DEHYDROQUINASE"/>
    <property type="match status" value="1"/>
</dbReference>
<evidence type="ECO:0000256" key="2">
    <source>
        <dbReference type="ARBA" id="ARBA00003924"/>
    </source>
</evidence>
<evidence type="ECO:0000256" key="1">
    <source>
        <dbReference type="ARBA" id="ARBA00001864"/>
    </source>
</evidence>
<dbReference type="GO" id="GO:0019631">
    <property type="term" value="P:quinate catabolic process"/>
    <property type="evidence" value="ECO:0007669"/>
    <property type="project" value="TreeGrafter"/>
</dbReference>
<dbReference type="EC" id="4.2.1.10" evidence="6 8"/>
<feature type="active site" description="Proton donor" evidence="8">
    <location>
        <position position="106"/>
    </location>
</feature>
<dbReference type="KEGG" id="bsto:C0V70_00710"/>
<evidence type="ECO:0000256" key="4">
    <source>
        <dbReference type="ARBA" id="ARBA00011037"/>
    </source>
</evidence>
<feature type="binding site" evidence="8">
    <location>
        <position position="117"/>
    </location>
    <ligand>
        <name>substrate</name>
    </ligand>
</feature>
<dbReference type="SUPFAM" id="SSF52304">
    <property type="entry name" value="Type II 3-dehydroquinate dehydratase"/>
    <property type="match status" value="1"/>
</dbReference>